<reference evidence="4" key="1">
    <citation type="submission" date="2023-07" db="EMBL/GenBank/DDBJ databases">
        <title>Novel species in the genus Lipingzhangella isolated from Sambhar Salt Lake.</title>
        <authorList>
            <person name="Jiya N."/>
            <person name="Kajale S."/>
            <person name="Sharma A."/>
        </authorList>
    </citation>
    <scope>NUCLEOTIDE SEQUENCE [LARGE SCALE GENOMIC DNA]</scope>
    <source>
        <strain evidence="4">LS1_29</strain>
    </source>
</reference>
<dbReference type="InterPro" id="IPR002933">
    <property type="entry name" value="Peptidase_M20"/>
</dbReference>
<evidence type="ECO:0000313" key="3">
    <source>
        <dbReference type="EMBL" id="MDS1272186.1"/>
    </source>
</evidence>
<name>A0ABU2HA32_9ACTN</name>
<evidence type="ECO:0000259" key="2">
    <source>
        <dbReference type="Pfam" id="PF07687"/>
    </source>
</evidence>
<dbReference type="Proteomes" id="UP001250214">
    <property type="component" value="Unassembled WGS sequence"/>
</dbReference>
<protein>
    <submittedName>
        <fullName evidence="3">Amidohydrolase</fullName>
    </submittedName>
</protein>
<dbReference type="Pfam" id="PF01546">
    <property type="entry name" value="Peptidase_M20"/>
    <property type="match status" value="1"/>
</dbReference>
<dbReference type="Gene3D" id="3.30.70.360">
    <property type="match status" value="1"/>
</dbReference>
<dbReference type="EMBL" id="JAVLVT010000010">
    <property type="protein sequence ID" value="MDS1272186.1"/>
    <property type="molecule type" value="Genomic_DNA"/>
</dbReference>
<gene>
    <name evidence="3" type="ORF">RIF23_18005</name>
</gene>
<dbReference type="Pfam" id="PF07687">
    <property type="entry name" value="M20_dimer"/>
    <property type="match status" value="1"/>
</dbReference>
<dbReference type="InterPro" id="IPR011650">
    <property type="entry name" value="Peptidase_M20_dimer"/>
</dbReference>
<dbReference type="SUPFAM" id="SSF55031">
    <property type="entry name" value="Bacterial exopeptidase dimerisation domain"/>
    <property type="match status" value="1"/>
</dbReference>
<feature type="compositionally biased region" description="Pro residues" evidence="1">
    <location>
        <begin position="514"/>
        <end position="539"/>
    </location>
</feature>
<organism evidence="3 4">
    <name type="scientific">Lipingzhangella rawalii</name>
    <dbReference type="NCBI Taxonomy" id="2055835"/>
    <lineage>
        <taxon>Bacteria</taxon>
        <taxon>Bacillati</taxon>
        <taxon>Actinomycetota</taxon>
        <taxon>Actinomycetes</taxon>
        <taxon>Streptosporangiales</taxon>
        <taxon>Nocardiopsidaceae</taxon>
        <taxon>Lipingzhangella</taxon>
    </lineage>
</organism>
<dbReference type="InterPro" id="IPR017439">
    <property type="entry name" value="Amidohydrolase"/>
</dbReference>
<dbReference type="InterPro" id="IPR036264">
    <property type="entry name" value="Bact_exopeptidase_dim_dom"/>
</dbReference>
<comment type="caution">
    <text evidence="3">The sequence shown here is derived from an EMBL/GenBank/DDBJ whole genome shotgun (WGS) entry which is preliminary data.</text>
</comment>
<dbReference type="NCBIfam" id="TIGR01891">
    <property type="entry name" value="amidohydrolases"/>
    <property type="match status" value="1"/>
</dbReference>
<feature type="region of interest" description="Disordered" evidence="1">
    <location>
        <begin position="436"/>
        <end position="548"/>
    </location>
</feature>
<proteinExistence type="predicted"/>
<dbReference type="SUPFAM" id="SSF53187">
    <property type="entry name" value="Zn-dependent exopeptidases"/>
    <property type="match status" value="1"/>
</dbReference>
<keyword evidence="4" id="KW-1185">Reference proteome</keyword>
<sequence length="548" mass="56703">MPEVAQAERAAQLAATVLRGIDDVFPLVEGLYVDLHRNPELSHAEHRTAGAVAEWLARSGYEVHQRIGGTGVVGVLRNGPGPSVLVRADMDALPVEENTGLPYASAARGVDDNGAEVPVMHACGHDAHVASMLGAADLLAEAREHWRGTLVVVAQPAEETLDGAQAMLRDGLYDRVGRPDIVLGQHVGPQPAGMIAHRAGVILGASSVLRVRIFGSGGHGSAPHTTVDPVVLAANIVTRLQGIVAREVSPTEMAVVTVGVLQAGSRPNIIPDEANLEISVRAFDTTVAAQVDAAIERVIRGEARTAGAPREPEIRRDEGTVTTHNEPDATVGVATAHRAYFGTAHVLDLPDPLTGSEDFPQLALPDDPEPIPAVFWFIGATPHDVWEQAPGDTPAEKLRHVPSNHSPLFAPDREPTLRTGIAALTVAATTYLDPASGESTASQASARASAAEPVQPATPPGGQPVVPDPASTQAADMNALLDDGTDGTDGTGDAYAPEVPADEPGENGAAPVAPTQPPTGPSTPLPPPEGAPVAAPPPDSGEDPPYQL</sequence>
<dbReference type="RefSeq" id="WP_310913757.1">
    <property type="nucleotide sequence ID" value="NZ_JAVLVT010000010.1"/>
</dbReference>
<dbReference type="PANTHER" id="PTHR11014">
    <property type="entry name" value="PEPTIDASE M20 FAMILY MEMBER"/>
    <property type="match status" value="1"/>
</dbReference>
<evidence type="ECO:0000256" key="1">
    <source>
        <dbReference type="SAM" id="MobiDB-lite"/>
    </source>
</evidence>
<dbReference type="PANTHER" id="PTHR11014:SF63">
    <property type="entry name" value="METALLOPEPTIDASE, PUTATIVE (AFU_ORTHOLOGUE AFUA_6G09600)-RELATED"/>
    <property type="match status" value="1"/>
</dbReference>
<feature type="compositionally biased region" description="Low complexity" evidence="1">
    <location>
        <begin position="439"/>
        <end position="451"/>
    </location>
</feature>
<dbReference type="Gene3D" id="3.40.630.10">
    <property type="entry name" value="Zn peptidases"/>
    <property type="match status" value="1"/>
</dbReference>
<evidence type="ECO:0000313" key="4">
    <source>
        <dbReference type="Proteomes" id="UP001250214"/>
    </source>
</evidence>
<feature type="domain" description="Peptidase M20 dimerisation" evidence="2">
    <location>
        <begin position="210"/>
        <end position="303"/>
    </location>
</feature>
<accession>A0ABU2HA32</accession>